<evidence type="ECO:0000256" key="1">
    <source>
        <dbReference type="SAM" id="MobiDB-lite"/>
    </source>
</evidence>
<feature type="compositionally biased region" description="Gly residues" evidence="1">
    <location>
        <begin position="1"/>
        <end position="12"/>
    </location>
</feature>
<dbReference type="EMBL" id="SSSM01000004">
    <property type="protein sequence ID" value="THG30984.1"/>
    <property type="molecule type" value="Genomic_DNA"/>
</dbReference>
<dbReference type="InterPro" id="IPR023210">
    <property type="entry name" value="NADP_OxRdtase_dom"/>
</dbReference>
<dbReference type="Proteomes" id="UP000309133">
    <property type="component" value="Unassembled WGS sequence"/>
</dbReference>
<dbReference type="InterPro" id="IPR020471">
    <property type="entry name" value="AKR"/>
</dbReference>
<feature type="region of interest" description="Disordered" evidence="1">
    <location>
        <begin position="1"/>
        <end position="35"/>
    </location>
</feature>
<dbReference type="AlphaFoldDB" id="A0A4S4FLM2"/>
<protein>
    <submittedName>
        <fullName evidence="3">Aldo/keto reductase</fullName>
    </submittedName>
</protein>
<name>A0A4S4FLM2_9MICO</name>
<organism evidence="3 4">
    <name type="scientific">Naasia lichenicola</name>
    <dbReference type="NCBI Taxonomy" id="2565933"/>
    <lineage>
        <taxon>Bacteria</taxon>
        <taxon>Bacillati</taxon>
        <taxon>Actinomycetota</taxon>
        <taxon>Actinomycetes</taxon>
        <taxon>Micrococcales</taxon>
        <taxon>Microbacteriaceae</taxon>
        <taxon>Naasia</taxon>
    </lineage>
</organism>
<feature type="domain" description="NADP-dependent oxidoreductase" evidence="2">
    <location>
        <begin position="80"/>
        <end position="366"/>
    </location>
</feature>
<dbReference type="PANTHER" id="PTHR42686:SF1">
    <property type="entry name" value="GH17980P-RELATED"/>
    <property type="match status" value="1"/>
</dbReference>
<dbReference type="Gene3D" id="3.20.20.100">
    <property type="entry name" value="NADP-dependent oxidoreductase domain"/>
    <property type="match status" value="1"/>
</dbReference>
<proteinExistence type="predicted"/>
<dbReference type="CDD" id="cd19090">
    <property type="entry name" value="AKR_AKR15A-like"/>
    <property type="match status" value="1"/>
</dbReference>
<evidence type="ECO:0000313" key="3">
    <source>
        <dbReference type="EMBL" id="THG30984.1"/>
    </source>
</evidence>
<dbReference type="Pfam" id="PF00248">
    <property type="entry name" value="Aldo_ket_red"/>
    <property type="match status" value="1"/>
</dbReference>
<sequence length="376" mass="40616">MRASGRCGGGRSGRPVQPSTNPRHHARRSSWNDANGAHDAALQIDEEVDVTGEDSTASDIAAPFSPRTLGRTGLVLPAVTVGAAAWGTDAPLYRLAMREDDVTRTMLRGFAQGLTAIDTSNNYGDGESERRIGQTLRSLGGLPDGVLLQTKLDRDPVTGTFEADRMRRSLEESLERLGVPRLPLLFLHDPEHIGFERAMEPGGPVESLLRFRDEGYTDFVGISGGPASMLERFVDTGLFDALITHNRHTLVDRTASRLLSRASEAGMGVFNAALYGGGVLARWPRISDRYHYAPASSTMLAAIDAMGAACAAHDVPLAAAALQFSIRDPRVHSTICGVVSPEQVDETIELASHPIPDELWAELETLVPDRAEWSND</sequence>
<dbReference type="GO" id="GO:0005829">
    <property type="term" value="C:cytosol"/>
    <property type="evidence" value="ECO:0007669"/>
    <property type="project" value="TreeGrafter"/>
</dbReference>
<evidence type="ECO:0000259" key="2">
    <source>
        <dbReference type="Pfam" id="PF00248"/>
    </source>
</evidence>
<accession>A0A4S4FLM2</accession>
<evidence type="ECO:0000313" key="4">
    <source>
        <dbReference type="Proteomes" id="UP000309133"/>
    </source>
</evidence>
<keyword evidence="4" id="KW-1185">Reference proteome</keyword>
<dbReference type="SUPFAM" id="SSF51430">
    <property type="entry name" value="NAD(P)-linked oxidoreductase"/>
    <property type="match status" value="1"/>
</dbReference>
<dbReference type="GO" id="GO:0016491">
    <property type="term" value="F:oxidoreductase activity"/>
    <property type="evidence" value="ECO:0007669"/>
    <property type="project" value="InterPro"/>
</dbReference>
<dbReference type="PANTHER" id="PTHR42686">
    <property type="entry name" value="GH17980P-RELATED"/>
    <property type="match status" value="1"/>
</dbReference>
<gene>
    <name evidence="3" type="ORF">E6C64_10285</name>
</gene>
<comment type="caution">
    <text evidence="3">The sequence shown here is derived from an EMBL/GenBank/DDBJ whole genome shotgun (WGS) entry which is preliminary data.</text>
</comment>
<dbReference type="InterPro" id="IPR036812">
    <property type="entry name" value="NAD(P)_OxRdtase_dom_sf"/>
</dbReference>
<dbReference type="OrthoDB" id="9768851at2"/>
<reference evidence="3 4" key="1">
    <citation type="submission" date="2019-04" db="EMBL/GenBank/DDBJ databases">
        <authorList>
            <person name="Jiang L."/>
        </authorList>
    </citation>
    <scope>NUCLEOTIDE SEQUENCE [LARGE SCALE GENOMIC DNA]</scope>
    <source>
        <strain evidence="3 4">YIM 131853</strain>
    </source>
</reference>